<evidence type="ECO:0000256" key="1">
    <source>
        <dbReference type="SAM" id="MobiDB-lite"/>
    </source>
</evidence>
<sequence length="278" mass="30650">MQLVAPVRVLVKAISPRSRRLSAADHLARGRLEGGGVRRFSGEEGQDGNGYASCTNPIDAAAARLGPRLRPSFDLARHSVHDDGVARLPHEGQLPHSHGEHVIDSLVGLDAEEDPRGIAGDHALRCLERIEQSLPGDHIVRRQGLQCTQAGNRRNHPRQIGPRCTKNREEPQEAVDLTGIPDNSLGERRRLARCNGTGNSVDLYQAPDELHGEGPEPCGFGCPIDKRFYLRPLLGDVDDRRRHPVRDETVTQSMRSTRSARPHKPAKNEKSRSLQHAS</sequence>
<gene>
    <name evidence="2" type="ORF">UFOPK4061_00527</name>
</gene>
<evidence type="ECO:0000313" key="2">
    <source>
        <dbReference type="EMBL" id="CAB5004477.1"/>
    </source>
</evidence>
<protein>
    <submittedName>
        <fullName evidence="2">Unannotated protein</fullName>
    </submittedName>
</protein>
<dbReference type="EMBL" id="CAFBPD010000076">
    <property type="protein sequence ID" value="CAB5004477.1"/>
    <property type="molecule type" value="Genomic_DNA"/>
</dbReference>
<proteinExistence type="predicted"/>
<feature type="region of interest" description="Disordered" evidence="1">
    <location>
        <begin position="151"/>
        <end position="183"/>
    </location>
</feature>
<feature type="compositionally biased region" description="Basic and acidic residues" evidence="1">
    <location>
        <begin position="240"/>
        <end position="249"/>
    </location>
</feature>
<dbReference type="AlphaFoldDB" id="A0A6J7PGF8"/>
<name>A0A6J7PGF8_9ZZZZ</name>
<organism evidence="2">
    <name type="scientific">freshwater metagenome</name>
    <dbReference type="NCBI Taxonomy" id="449393"/>
    <lineage>
        <taxon>unclassified sequences</taxon>
        <taxon>metagenomes</taxon>
        <taxon>ecological metagenomes</taxon>
    </lineage>
</organism>
<accession>A0A6J7PGF8</accession>
<reference evidence="2" key="1">
    <citation type="submission" date="2020-05" db="EMBL/GenBank/DDBJ databases">
        <authorList>
            <person name="Chiriac C."/>
            <person name="Salcher M."/>
            <person name="Ghai R."/>
            <person name="Kavagutti S V."/>
        </authorList>
    </citation>
    <scope>NUCLEOTIDE SEQUENCE</scope>
</reference>
<feature type="region of interest" description="Disordered" evidence="1">
    <location>
        <begin position="240"/>
        <end position="278"/>
    </location>
</feature>